<feature type="transmembrane region" description="Helical" evidence="1">
    <location>
        <begin position="208"/>
        <end position="233"/>
    </location>
</feature>
<evidence type="ECO:0000313" key="3">
    <source>
        <dbReference type="Proteomes" id="UP000316609"/>
    </source>
</evidence>
<evidence type="ECO:0000256" key="1">
    <source>
        <dbReference type="SAM" id="Phobius"/>
    </source>
</evidence>
<organism evidence="2 3">
    <name type="scientific">Eiseniibacteriota bacterium</name>
    <dbReference type="NCBI Taxonomy" id="2212470"/>
    <lineage>
        <taxon>Bacteria</taxon>
        <taxon>Candidatus Eiseniibacteriota</taxon>
    </lineage>
</organism>
<reference evidence="2 3" key="1">
    <citation type="journal article" date="2019" name="Nat. Microbiol.">
        <title>Mediterranean grassland soil C-N compound turnover is dependent on rainfall and depth, and is mediated by genomically divergent microorganisms.</title>
        <authorList>
            <person name="Diamond S."/>
            <person name="Andeer P.F."/>
            <person name="Li Z."/>
            <person name="Crits-Christoph A."/>
            <person name="Burstein D."/>
            <person name="Anantharaman K."/>
            <person name="Lane K.R."/>
            <person name="Thomas B.C."/>
            <person name="Pan C."/>
            <person name="Northen T.R."/>
            <person name="Banfield J.F."/>
        </authorList>
    </citation>
    <scope>NUCLEOTIDE SEQUENCE [LARGE SCALE GENOMIC DNA]</scope>
    <source>
        <strain evidence="2">WS_8</strain>
    </source>
</reference>
<feature type="transmembrane region" description="Helical" evidence="1">
    <location>
        <begin position="146"/>
        <end position="166"/>
    </location>
</feature>
<keyword evidence="1" id="KW-0472">Membrane</keyword>
<feature type="transmembrane region" description="Helical" evidence="1">
    <location>
        <begin position="72"/>
        <end position="95"/>
    </location>
</feature>
<keyword evidence="1" id="KW-0812">Transmembrane</keyword>
<dbReference type="Proteomes" id="UP000316609">
    <property type="component" value="Unassembled WGS sequence"/>
</dbReference>
<dbReference type="EMBL" id="VBOY01000072">
    <property type="protein sequence ID" value="TMQ65313.1"/>
    <property type="molecule type" value="Genomic_DNA"/>
</dbReference>
<feature type="transmembrane region" description="Helical" evidence="1">
    <location>
        <begin position="115"/>
        <end position="140"/>
    </location>
</feature>
<dbReference type="AlphaFoldDB" id="A0A538TNV4"/>
<accession>A0A538TNV4</accession>
<name>A0A538TNV4_UNCEI</name>
<gene>
    <name evidence="2" type="ORF">E6K78_07815</name>
</gene>
<keyword evidence="1" id="KW-1133">Transmembrane helix</keyword>
<sequence>MAVFGSVRVAGRVDGTVVAVLGSVHLDENAVVDGDAVAVGGRLDQAEGATVNGQSVSLSFFPVPWGVPAVPVLLGAVFMGWLVTLFAGWVFVGLFPQRLVRVATTASQRTVASFFVGLASIPGFFLLLVLLFVTVIGIPLACLLPIAYTVLQYAGQIAATYVLGCRLTNRPVSGPRRFVPIVAGSLLVAAFFAVGVVLLVVPGMARPAALFFGLLGVLLVLGLTQIGTGAFLLSRFGGAPKGALGGAAPMAPDLVAPPASGA</sequence>
<comment type="caution">
    <text evidence="2">The sequence shown here is derived from an EMBL/GenBank/DDBJ whole genome shotgun (WGS) entry which is preliminary data.</text>
</comment>
<evidence type="ECO:0000313" key="2">
    <source>
        <dbReference type="EMBL" id="TMQ65313.1"/>
    </source>
</evidence>
<protein>
    <submittedName>
        <fullName evidence="2">Polymer-forming cytoskeletal protein</fullName>
    </submittedName>
</protein>
<proteinExistence type="predicted"/>
<feature type="transmembrane region" description="Helical" evidence="1">
    <location>
        <begin position="178"/>
        <end position="202"/>
    </location>
</feature>